<gene>
    <name evidence="7" type="primary">aroC_33</name>
    <name evidence="7" type="ORF">SDC9_124743</name>
</gene>
<evidence type="ECO:0000256" key="4">
    <source>
        <dbReference type="ARBA" id="ARBA00022605"/>
    </source>
</evidence>
<dbReference type="GO" id="GO:0009423">
    <property type="term" value="P:chorismate biosynthetic process"/>
    <property type="evidence" value="ECO:0007669"/>
    <property type="project" value="UniProtKB-UniPathway"/>
</dbReference>
<dbReference type="InterPro" id="IPR020541">
    <property type="entry name" value="Chorismate_synthase_CS"/>
</dbReference>
<keyword evidence="5" id="KW-0057">Aromatic amino acid biosynthesis</keyword>
<name>A0A645CLB8_9ZZZZ</name>
<evidence type="ECO:0000313" key="7">
    <source>
        <dbReference type="EMBL" id="MPM77735.1"/>
    </source>
</evidence>
<dbReference type="GO" id="GO:0008652">
    <property type="term" value="P:amino acid biosynthetic process"/>
    <property type="evidence" value="ECO:0007669"/>
    <property type="project" value="UniProtKB-KW"/>
</dbReference>
<comment type="caution">
    <text evidence="7">The sequence shown here is derived from an EMBL/GenBank/DDBJ whole genome shotgun (WGS) entry which is preliminary data.</text>
</comment>
<keyword evidence="6 7" id="KW-0456">Lyase</keyword>
<dbReference type="EC" id="4.2.3.5" evidence="3"/>
<evidence type="ECO:0000256" key="5">
    <source>
        <dbReference type="ARBA" id="ARBA00023141"/>
    </source>
</evidence>
<dbReference type="PANTHER" id="PTHR21085">
    <property type="entry name" value="CHORISMATE SYNTHASE"/>
    <property type="match status" value="1"/>
</dbReference>
<dbReference type="GO" id="GO:0005829">
    <property type="term" value="C:cytosol"/>
    <property type="evidence" value="ECO:0007669"/>
    <property type="project" value="TreeGrafter"/>
</dbReference>
<dbReference type="PANTHER" id="PTHR21085:SF0">
    <property type="entry name" value="CHORISMATE SYNTHASE"/>
    <property type="match status" value="1"/>
</dbReference>
<evidence type="ECO:0000256" key="1">
    <source>
        <dbReference type="ARBA" id="ARBA00005044"/>
    </source>
</evidence>
<dbReference type="NCBIfam" id="TIGR00033">
    <property type="entry name" value="aroC"/>
    <property type="match status" value="1"/>
</dbReference>
<accession>A0A645CLB8</accession>
<dbReference type="GO" id="GO:0009073">
    <property type="term" value="P:aromatic amino acid family biosynthetic process"/>
    <property type="evidence" value="ECO:0007669"/>
    <property type="project" value="UniProtKB-KW"/>
</dbReference>
<dbReference type="HAMAP" id="MF_00300">
    <property type="entry name" value="Chorismate_synth"/>
    <property type="match status" value="1"/>
</dbReference>
<dbReference type="SUPFAM" id="SSF103263">
    <property type="entry name" value="Chorismate synthase, AroC"/>
    <property type="match status" value="1"/>
</dbReference>
<dbReference type="AlphaFoldDB" id="A0A645CLB8"/>
<dbReference type="EMBL" id="VSSQ01028144">
    <property type="protein sequence ID" value="MPM77735.1"/>
    <property type="molecule type" value="Genomic_DNA"/>
</dbReference>
<comment type="similarity">
    <text evidence="2">Belongs to the chorismate synthase family.</text>
</comment>
<dbReference type="GO" id="GO:0010181">
    <property type="term" value="F:FMN binding"/>
    <property type="evidence" value="ECO:0007669"/>
    <property type="project" value="TreeGrafter"/>
</dbReference>
<dbReference type="Pfam" id="PF01264">
    <property type="entry name" value="Chorismate_synt"/>
    <property type="match status" value="1"/>
</dbReference>
<comment type="pathway">
    <text evidence="1">Metabolic intermediate biosynthesis; chorismate biosynthesis; chorismate from D-erythrose 4-phosphate and phosphoenolpyruvate: step 7/7.</text>
</comment>
<dbReference type="UniPathway" id="UPA00053">
    <property type="reaction ID" value="UER00090"/>
</dbReference>
<sequence length="340" mass="36515">MNAFGENFRISIFGESHNHCVGVTIDGCIAGVPLVIADFADDLNRRKPNKLGTTNRTEDDLPQILSGVFNDKTTGSPITIIFNNNNVNSDVYSPQNRRPSHCDFVANHKFNGFNDYRGAGMFSGRMTVGIVAAGVVAKKIIPQISICATVVAVGGIKNNSTNNDLSNEILDLIENTCKQGDSLGGVIECTIKNVPIGLGEPFFNSLESMLSHLIFSIPGIKGIEFGAGFNIANMKGSQANDCYIDEEGTTKTNNSGGINAGISNGNDIVFKVAVRPTPSIKTEQETYNIHTKKVEKIKIIGKHDTCFAVRMPVIIEAAAAIVLADAILTNNSGRAYELFN</sequence>
<dbReference type="Gene3D" id="3.60.150.10">
    <property type="entry name" value="Chorismate synthase AroC"/>
    <property type="match status" value="1"/>
</dbReference>
<proteinExistence type="inferred from homology"/>
<evidence type="ECO:0000256" key="2">
    <source>
        <dbReference type="ARBA" id="ARBA00008014"/>
    </source>
</evidence>
<protein>
    <recommendedName>
        <fullName evidence="3">chorismate synthase</fullName>
        <ecNumber evidence="3">4.2.3.5</ecNumber>
    </recommendedName>
</protein>
<dbReference type="NCBIfam" id="NF003793">
    <property type="entry name" value="PRK05382.1"/>
    <property type="match status" value="1"/>
</dbReference>
<evidence type="ECO:0000256" key="3">
    <source>
        <dbReference type="ARBA" id="ARBA00013036"/>
    </source>
</evidence>
<dbReference type="PROSITE" id="PS00788">
    <property type="entry name" value="CHORISMATE_SYNTHASE_2"/>
    <property type="match status" value="1"/>
</dbReference>
<dbReference type="PIRSF" id="PIRSF001456">
    <property type="entry name" value="Chorismate_synth"/>
    <property type="match status" value="1"/>
</dbReference>
<evidence type="ECO:0000256" key="6">
    <source>
        <dbReference type="ARBA" id="ARBA00023239"/>
    </source>
</evidence>
<keyword evidence="4" id="KW-0028">Amino-acid biosynthesis</keyword>
<dbReference type="InterPro" id="IPR035904">
    <property type="entry name" value="Chorismate_synth_AroC_sf"/>
</dbReference>
<reference evidence="7" key="1">
    <citation type="submission" date="2019-08" db="EMBL/GenBank/DDBJ databases">
        <authorList>
            <person name="Kucharzyk K."/>
            <person name="Murdoch R.W."/>
            <person name="Higgins S."/>
            <person name="Loffler F."/>
        </authorList>
    </citation>
    <scope>NUCLEOTIDE SEQUENCE</scope>
</reference>
<organism evidence="7">
    <name type="scientific">bioreactor metagenome</name>
    <dbReference type="NCBI Taxonomy" id="1076179"/>
    <lineage>
        <taxon>unclassified sequences</taxon>
        <taxon>metagenomes</taxon>
        <taxon>ecological metagenomes</taxon>
    </lineage>
</organism>
<dbReference type="GO" id="GO:0004107">
    <property type="term" value="F:chorismate synthase activity"/>
    <property type="evidence" value="ECO:0007669"/>
    <property type="project" value="UniProtKB-EC"/>
</dbReference>
<dbReference type="InterPro" id="IPR000453">
    <property type="entry name" value="Chorismate_synth"/>
</dbReference>